<feature type="region of interest" description="Disordered" evidence="11">
    <location>
        <begin position="1683"/>
        <end position="1721"/>
    </location>
</feature>
<evidence type="ECO:0000256" key="10">
    <source>
        <dbReference type="PROSITE-ProRule" id="PRU00781"/>
    </source>
</evidence>
<dbReference type="EMBL" id="CALNXK010000114">
    <property type="protein sequence ID" value="CAH3159647.1"/>
    <property type="molecule type" value="Genomic_DNA"/>
</dbReference>
<dbReference type="EC" id="2.7.1.150" evidence="1"/>
<gene>
    <name evidence="15" type="ORF">PLOB_00003691</name>
</gene>
<dbReference type="Gene3D" id="3.30.810.10">
    <property type="entry name" value="2-Layer Sandwich"/>
    <property type="match status" value="1"/>
</dbReference>
<feature type="domain" description="FYVE-type" evidence="12">
    <location>
        <begin position="144"/>
        <end position="204"/>
    </location>
</feature>
<evidence type="ECO:0000256" key="1">
    <source>
        <dbReference type="ARBA" id="ARBA00012009"/>
    </source>
</evidence>
<dbReference type="SUPFAM" id="SSF46785">
    <property type="entry name" value="Winged helix' DNA-binding domain"/>
    <property type="match status" value="1"/>
</dbReference>
<dbReference type="PROSITE" id="PS50186">
    <property type="entry name" value="DEP"/>
    <property type="match status" value="1"/>
</dbReference>
<dbReference type="Gene3D" id="3.30.40.10">
    <property type="entry name" value="Zinc/RING finger domain, C3HC4 (zinc finger)"/>
    <property type="match status" value="1"/>
</dbReference>
<dbReference type="InterPro" id="IPR044769">
    <property type="entry name" value="PIKfyve_PIPKc"/>
</dbReference>
<evidence type="ECO:0000256" key="8">
    <source>
        <dbReference type="ARBA" id="ARBA00022840"/>
    </source>
</evidence>
<dbReference type="SMART" id="SM00330">
    <property type="entry name" value="PIPKc"/>
    <property type="match status" value="1"/>
</dbReference>
<keyword evidence="5 9" id="KW-0863">Zinc-finger</keyword>
<dbReference type="CDD" id="cd15725">
    <property type="entry name" value="FYVE_PIKfyve_Fab1"/>
    <property type="match status" value="1"/>
</dbReference>
<dbReference type="Pfam" id="PF00610">
    <property type="entry name" value="DEP"/>
    <property type="match status" value="1"/>
</dbReference>
<dbReference type="Pfam" id="PF00118">
    <property type="entry name" value="Cpn60_TCP1"/>
    <property type="match status" value="1"/>
</dbReference>
<dbReference type="CDD" id="cd03334">
    <property type="entry name" value="Fab1_TCP"/>
    <property type="match status" value="1"/>
</dbReference>
<dbReference type="InterPro" id="IPR027484">
    <property type="entry name" value="PInositol-4-P-5-kinase_N"/>
</dbReference>
<feature type="domain" description="DEP" evidence="13">
    <location>
        <begin position="323"/>
        <end position="399"/>
    </location>
</feature>
<evidence type="ECO:0000256" key="7">
    <source>
        <dbReference type="ARBA" id="ARBA00022833"/>
    </source>
</evidence>
<dbReference type="PANTHER" id="PTHR46715">
    <property type="entry name" value="1-PHOSPHATIDYLINOSITOL 3-PHOSPHATE 5-KINASE"/>
    <property type="match status" value="1"/>
</dbReference>
<dbReference type="InterPro" id="IPR000591">
    <property type="entry name" value="DEP_dom"/>
</dbReference>
<dbReference type="SUPFAM" id="SSF56104">
    <property type="entry name" value="SAICAR synthase-like"/>
    <property type="match status" value="1"/>
</dbReference>
<proteinExistence type="predicted"/>
<evidence type="ECO:0000259" key="14">
    <source>
        <dbReference type="PROSITE" id="PS51455"/>
    </source>
</evidence>
<keyword evidence="8 10" id="KW-0067">ATP-binding</keyword>
<dbReference type="InterPro" id="IPR017455">
    <property type="entry name" value="Znf_FYVE-rel"/>
</dbReference>
<dbReference type="PANTHER" id="PTHR46715:SF1">
    <property type="entry name" value="1-PHOSPHATIDYLINOSITOL 3-PHOSPHATE 5-KINASE"/>
    <property type="match status" value="1"/>
</dbReference>
<feature type="domain" description="PIPK" evidence="14">
    <location>
        <begin position="2105"/>
        <end position="2434"/>
    </location>
</feature>
<dbReference type="InterPro" id="IPR002423">
    <property type="entry name" value="Cpn60/GroEL/TCP-1"/>
</dbReference>
<dbReference type="Gene3D" id="1.10.10.10">
    <property type="entry name" value="Winged helix-like DNA-binding domain superfamily/Winged helix DNA-binding domain"/>
    <property type="match status" value="1"/>
</dbReference>
<evidence type="ECO:0000313" key="15">
    <source>
        <dbReference type="EMBL" id="CAH3159647.1"/>
    </source>
</evidence>
<dbReference type="InterPro" id="IPR002498">
    <property type="entry name" value="PInositol-4-P-4/5-kinase_core"/>
</dbReference>
<reference evidence="15 16" key="1">
    <citation type="submission" date="2022-05" db="EMBL/GenBank/DDBJ databases">
        <authorList>
            <consortium name="Genoscope - CEA"/>
            <person name="William W."/>
        </authorList>
    </citation>
    <scope>NUCLEOTIDE SEQUENCE [LARGE SCALE GENOMIC DNA]</scope>
</reference>
<protein>
    <recommendedName>
        <fullName evidence="1">1-phosphatidylinositol-3-phosphate 5-kinase</fullName>
        <ecNumber evidence="1">2.7.1.150</ecNumber>
    </recommendedName>
</protein>
<keyword evidence="3" id="KW-0479">Metal-binding</keyword>
<dbReference type="InterPro" id="IPR011011">
    <property type="entry name" value="Znf_FYVE_PHD"/>
</dbReference>
<feature type="compositionally biased region" description="Basic and acidic residues" evidence="11">
    <location>
        <begin position="1691"/>
        <end position="1715"/>
    </location>
</feature>
<feature type="region of interest" description="Disordered" evidence="11">
    <location>
        <begin position="412"/>
        <end position="442"/>
    </location>
</feature>
<accession>A0ABN8Q9B3</accession>
<keyword evidence="4 10" id="KW-0547">Nucleotide-binding</keyword>
<evidence type="ECO:0000256" key="4">
    <source>
        <dbReference type="ARBA" id="ARBA00022741"/>
    </source>
</evidence>
<comment type="caution">
    <text evidence="15">The sequence shown here is derived from an EMBL/GenBank/DDBJ whole genome shotgun (WGS) entry which is preliminary data.</text>
</comment>
<dbReference type="InterPro" id="IPR013083">
    <property type="entry name" value="Znf_RING/FYVE/PHD"/>
</dbReference>
<dbReference type="SMART" id="SM00049">
    <property type="entry name" value="DEP"/>
    <property type="match status" value="1"/>
</dbReference>
<dbReference type="SUPFAM" id="SSF54849">
    <property type="entry name" value="GroEL-intermediate domain like"/>
    <property type="match status" value="1"/>
</dbReference>
<dbReference type="Gene3D" id="3.30.800.10">
    <property type="entry name" value="Phosphatidylinositol Phosphate Kinase II Beta"/>
    <property type="match status" value="1"/>
</dbReference>
<dbReference type="Pfam" id="PF01504">
    <property type="entry name" value="PIP5K"/>
    <property type="match status" value="1"/>
</dbReference>
<dbReference type="InterPro" id="IPR027409">
    <property type="entry name" value="GroEL-like_apical_dom_sf"/>
</dbReference>
<evidence type="ECO:0000256" key="11">
    <source>
        <dbReference type="SAM" id="MobiDB-lite"/>
    </source>
</evidence>
<dbReference type="InterPro" id="IPR027410">
    <property type="entry name" value="TCP-1-like_intermed_sf"/>
</dbReference>
<feature type="compositionally biased region" description="Polar residues" evidence="11">
    <location>
        <begin position="1488"/>
        <end position="1498"/>
    </location>
</feature>
<feature type="compositionally biased region" description="Polar residues" evidence="11">
    <location>
        <begin position="1506"/>
        <end position="1532"/>
    </location>
</feature>
<evidence type="ECO:0000256" key="9">
    <source>
        <dbReference type="PROSITE-ProRule" id="PRU00091"/>
    </source>
</evidence>
<organism evidence="15 16">
    <name type="scientific">Porites lobata</name>
    <dbReference type="NCBI Taxonomy" id="104759"/>
    <lineage>
        <taxon>Eukaryota</taxon>
        <taxon>Metazoa</taxon>
        <taxon>Cnidaria</taxon>
        <taxon>Anthozoa</taxon>
        <taxon>Hexacorallia</taxon>
        <taxon>Scleractinia</taxon>
        <taxon>Fungiina</taxon>
        <taxon>Poritidae</taxon>
        <taxon>Porites</taxon>
    </lineage>
</organism>
<feature type="compositionally biased region" description="Low complexity" evidence="11">
    <location>
        <begin position="52"/>
        <end position="65"/>
    </location>
</feature>
<dbReference type="Pfam" id="PF01363">
    <property type="entry name" value="FYVE"/>
    <property type="match status" value="1"/>
</dbReference>
<feature type="region of interest" description="Disordered" evidence="11">
    <location>
        <begin position="1"/>
        <end position="82"/>
    </location>
</feature>
<keyword evidence="2 10" id="KW-0808">Transferase</keyword>
<dbReference type="InterPro" id="IPR043548">
    <property type="entry name" value="PIKfyve"/>
</dbReference>
<feature type="compositionally biased region" description="Basic and acidic residues" evidence="11">
    <location>
        <begin position="33"/>
        <end position="46"/>
    </location>
</feature>
<sequence>MDSEDDVRLTSFRPLSPDTSQSSFSLARLFQRKRPEARVEVKIDSTKKHRPVSPLVSPRSSPQLQKRVSTTKNPELPRSWSASPLIGRRRTSAPGSVGIGSRRNSPGYRNVHAVLGRLNAAADGRGQLRQEYKKSDFKQYWMPDENCKECYECGEKFNTFRRRHHCRLCGQIFCYRCCYLEIPGKIMGYSGFLRVCTYCHKVVQRYTQSADLMVRNLEQLQADLSAFTSDTDITTNNSGNMNLANPRSYPFDFDDEENFYVQPSHRKLSNSASMTALSSYGEKERPLPMPGRRPFDAFGVCAAEADMLKQDSFRELWNQMISPKSGLELQSHRFRLRTYQNCLVGSELVDWLLTYEKTSTRNQAVTIGQGLLDSGWLEPVPNTREGRAVFKDEYILYQPGLTAREVATPKRSFWGDTDKSSDKSGSWNESYEKNDHVDDDNDETVPHWFRQLDHHEIEPITDDLEASNTQEVSGNMSNHKTTAPKLLDLDLMNGVATEEGDSELLLKVDLQHFGEPGKPGVSAADANGEAASSTLSLITDVPPPPLEQYVYNEGYPHTPLRPSTKKTNEGGPSVAIISTSNTPDEIFSGAMMARKIGVDRSSSGPDLEELREDNGEKLAMERLWAAHSYHLNTLLEQLLKDAALSVDWKDTILPLVKRISAQVTPDVHKDDDMDIREYVKFKKIPGGSKSDCEMISGVVFTKNIANKKMSSVLHHPRILVLSCAIDYQRNENRLACLDALIRQEYEFLKNFVARVVSLKPNILLVEKTVSRLAQDMLLKHGVTLVLNVKRRVIERIARCTRADVLYSMEQLSRPQLGTCQSFKVQSYTLKNGESKTLMFLDGCPADLSCTVNLRGGNSFVLSKVKRIFQHMVYVAYSLRLELHFLMDEFGLPPDAKTLIEEREIAARNFAKRIKFNDWDSNGTEGTAGEKNKTDILQQDSSEGSEVFLSALKSTVLSSSPFLDYPLPYLLTEAGRNFALRSTLPPDIYWSARMDVEHNSSHLTEEDLEKFEFSNPNQRRLSKLVCMVEPHPIISASLTMDRGDPLFQALLADFRAQGGQIQLERNGETVSRARCRWLDGVVKKAENRTKRDRRDAQENYHAERDVAKMTNKAVEEKQNQSATTSPLHLNRKQVDCLDPYVHQRIAVLFISYSNESNNSPRPCISPWAVFMEFYGRNDITLGGFLEIYCFRPSYICPNPNCDIPMVDHVRYFAHGTGSVYIHMRNLESPIPGFQHTILTWSWCKECKQVTPIVPLSPEAWAFSFAKYLELRFYAGSYKRRASVEPCGHSLHKDHYQYFAYANMVASFKYRPIKLFEIAIPPPMISVKDMTRDASFWINDLRAMATRGETVFAAFYDRLESLKDFSIQPDHQARMKQFYVALRDEHSRFLEQCEIVEKKANSLQTPQNPLAMETGNSCEPLGPDDRQALEYVIANSLNSLKKTLCEVVEGWNNSLQEYVQAEKKKNSKASSTKEGKLLSSSSLQLEGKSTESLNQLNKSTDMVLGAGMNSTENRSPSLTPWGSRSASPYPTPDTNEPAGEAFSSSDMEVLQVTSSFRPITHVGMNVATPSDSPTQGILPVGGVVSGHSLPGLKSDHFARVKLQKNVGGSCKAFVVSGPCGEEVPFVTEKDKECSGVTVDGEKEPYGAGVDIAVVSAGAKEGDAKGPPEVKMDGSKDLASFHLDCANEPPGVKMDSEKDPPGVKMDDKKEPPEVRLDGAEETTDQDIVKKKEEERSSWYVIEGENQDSSILDDVRDTKGQQSVSQDHFCPSAETKLKEAAVKSQEDAPTVVKANAFSLGHRRVGSSPSMIAVSPAESNLLVVVSDVSGGAHLQRSRSDPELSAHVKQRETQMLMETTSESVGEGSVDLSSQKETVADADELDGGSNEEPELRKAKTLPSLFSKTVSRSQSWAVNQWQTTVKKVLTDADSDVFADGSTNVSKRAKLKRMVPSFMSSPAFQPVASTFPSHEHHLLPPGEKVLVVVSEKETSSIIAYTLSTTEYNERLHQIQRTLSDIKNEATRELQMTKNEFGKSVEVSVNGRTQPDAPSDKFVRVNSNPESGEDYVHLDIVDPETAHEAGNDGETINVKSSDNLEFMNNSVEIKLEPDHYSKVDRVRFSKVKHAAGKDDTKKTENSLTQESQLQDDIDLVQFGFQRKDATKTPIEFHFKHQFADSTCRFFCSIYFAEQFRLLRKRIFADGEEKYIRSLQHSVAWGARGGKSGSAFFKSFDDRFVMKQMSKQELQCFLEFAPHYFRYVNKALDEQRPTLLAKILGIYRIGFKNPQSSLRQDVLVMENLFYDRKIDKTFDLKGSMRSRYVQTSEMKNDVLLDENLLEMIRESPIFFRPHSKAILSRAIHNDTEFLAQQMVMDYSLLVGIDEARSELIIGIIDFIRTFTWDKKLEMYVKASGILGGQGRMPTVVSPELYRTRFTEAMKRYFLMVPDKWTGLGSDLD</sequence>
<evidence type="ECO:0000313" key="16">
    <source>
        <dbReference type="Proteomes" id="UP001159405"/>
    </source>
</evidence>
<evidence type="ECO:0000256" key="2">
    <source>
        <dbReference type="ARBA" id="ARBA00022679"/>
    </source>
</evidence>
<dbReference type="InterPro" id="IPR036390">
    <property type="entry name" value="WH_DNA-bd_sf"/>
</dbReference>
<dbReference type="InterPro" id="IPR000306">
    <property type="entry name" value="Znf_FYVE"/>
</dbReference>
<keyword evidence="6 10" id="KW-0418">Kinase</keyword>
<keyword evidence="7" id="KW-0862">Zinc</keyword>
<feature type="region of interest" description="Disordered" evidence="11">
    <location>
        <begin position="1461"/>
        <end position="1544"/>
    </location>
</feature>
<evidence type="ECO:0000259" key="12">
    <source>
        <dbReference type="PROSITE" id="PS50178"/>
    </source>
</evidence>
<dbReference type="SMART" id="SM00064">
    <property type="entry name" value="FYVE"/>
    <property type="match status" value="1"/>
</dbReference>
<dbReference type="InterPro" id="IPR036388">
    <property type="entry name" value="WH-like_DNA-bd_sf"/>
</dbReference>
<dbReference type="PROSITE" id="PS51455">
    <property type="entry name" value="PIPK"/>
    <property type="match status" value="1"/>
</dbReference>
<evidence type="ECO:0000256" key="5">
    <source>
        <dbReference type="ARBA" id="ARBA00022771"/>
    </source>
</evidence>
<dbReference type="CDD" id="cd17300">
    <property type="entry name" value="PIPKc_PIKfyve"/>
    <property type="match status" value="1"/>
</dbReference>
<keyword evidence="16" id="KW-1185">Reference proteome</keyword>
<name>A0ABN8Q9B3_9CNID</name>
<evidence type="ECO:0000256" key="6">
    <source>
        <dbReference type="ARBA" id="ARBA00022777"/>
    </source>
</evidence>
<dbReference type="PROSITE" id="PS50178">
    <property type="entry name" value="ZF_FYVE"/>
    <property type="match status" value="1"/>
</dbReference>
<evidence type="ECO:0000259" key="13">
    <source>
        <dbReference type="PROSITE" id="PS50186"/>
    </source>
</evidence>
<dbReference type="Proteomes" id="UP001159405">
    <property type="component" value="Unassembled WGS sequence"/>
</dbReference>
<dbReference type="Gene3D" id="3.50.7.10">
    <property type="entry name" value="GroEL"/>
    <property type="match status" value="1"/>
</dbReference>
<dbReference type="SUPFAM" id="SSF57903">
    <property type="entry name" value="FYVE/PHD zinc finger"/>
    <property type="match status" value="1"/>
</dbReference>
<evidence type="ECO:0000256" key="3">
    <source>
        <dbReference type="ARBA" id="ARBA00022723"/>
    </source>
</evidence>
<dbReference type="SUPFAM" id="SSF52029">
    <property type="entry name" value="GroEL apical domain-like"/>
    <property type="match status" value="1"/>
</dbReference>
<dbReference type="InterPro" id="IPR027483">
    <property type="entry name" value="PInositol-4-P-4/5-kinase_C_sf"/>
</dbReference>